<protein>
    <submittedName>
        <fullName evidence="2">Uncharacterized protein</fullName>
    </submittedName>
</protein>
<dbReference type="EMBL" id="FRBU01000062">
    <property type="protein sequence ID" value="SHM72783.1"/>
    <property type="molecule type" value="Genomic_DNA"/>
</dbReference>
<evidence type="ECO:0000313" key="3">
    <source>
        <dbReference type="Proteomes" id="UP000184260"/>
    </source>
</evidence>
<accession>A0A1M7L614</accession>
<keyword evidence="3" id="KW-1185">Reference proteome</keyword>
<dbReference type="AlphaFoldDB" id="A0A1M7L614"/>
<proteinExistence type="predicted"/>
<dbReference type="Proteomes" id="UP000184260">
    <property type="component" value="Unassembled WGS sequence"/>
</dbReference>
<organism evidence="2 3">
    <name type="scientific">Flavobacterium xanthum</name>
    <dbReference type="NCBI Taxonomy" id="69322"/>
    <lineage>
        <taxon>Bacteria</taxon>
        <taxon>Pseudomonadati</taxon>
        <taxon>Bacteroidota</taxon>
        <taxon>Flavobacteriia</taxon>
        <taxon>Flavobacteriales</taxon>
        <taxon>Flavobacteriaceae</taxon>
        <taxon>Flavobacterium</taxon>
    </lineage>
</organism>
<evidence type="ECO:0000256" key="1">
    <source>
        <dbReference type="SAM" id="SignalP"/>
    </source>
</evidence>
<keyword evidence="1" id="KW-0732">Signal</keyword>
<feature type="signal peptide" evidence="1">
    <location>
        <begin position="1"/>
        <end position="19"/>
    </location>
</feature>
<dbReference type="STRING" id="69322.SAMN05443669_10624"/>
<evidence type="ECO:0000313" key="2">
    <source>
        <dbReference type="EMBL" id="SHM72783.1"/>
    </source>
</evidence>
<name>A0A1M7L614_9FLAO</name>
<dbReference type="RefSeq" id="WP_073355611.1">
    <property type="nucleotide sequence ID" value="NZ_FRBU01000062.1"/>
</dbReference>
<gene>
    <name evidence="2" type="ORF">SAMN05443669_10624</name>
</gene>
<reference evidence="3" key="1">
    <citation type="submission" date="2016-11" db="EMBL/GenBank/DDBJ databases">
        <authorList>
            <person name="Varghese N."/>
            <person name="Submissions S."/>
        </authorList>
    </citation>
    <scope>NUCLEOTIDE SEQUENCE [LARGE SCALE GENOMIC DNA]</scope>
    <source>
        <strain evidence="3">DSM 3661</strain>
    </source>
</reference>
<sequence length="105" mass="11260">MKKSLFSAVFLLVTSMSFANEVKDKSSTAVDDGAVASSKKTVETLTTIKNDEDICSVSCYAEIYYLGELRTTVFSSATAGDCITAQTDCFQKAQKKADAYIAAAE</sequence>
<feature type="chain" id="PRO_5012613227" evidence="1">
    <location>
        <begin position="20"/>
        <end position="105"/>
    </location>
</feature>